<dbReference type="Pfam" id="PF03852">
    <property type="entry name" value="Vsr"/>
    <property type="match status" value="1"/>
</dbReference>
<dbReference type="OrthoDB" id="9801520at2"/>
<sequence length="126" mass="14407">MRGQARQDTAPEMALRRLLHARGKRYRVGWPVPGLARRKLDIAFTRIRVGVNVHGCFWHGCPIHATWPAANATWWRQKIEANKARDKATRAHLEDVGWTLVEVWEHEVPEDALARVLAALETASRT</sequence>
<name>H6RTV8_BLASD</name>
<keyword evidence="3" id="KW-0227">DNA damage</keyword>
<evidence type="ECO:0000313" key="7">
    <source>
        <dbReference type="EMBL" id="CCG04368.1"/>
    </source>
</evidence>
<dbReference type="AlphaFoldDB" id="H6RTV8"/>
<accession>H6RTV8</accession>
<dbReference type="GO" id="GO:0004519">
    <property type="term" value="F:endonuclease activity"/>
    <property type="evidence" value="ECO:0007669"/>
    <property type="project" value="UniProtKB-KW"/>
</dbReference>
<dbReference type="SUPFAM" id="SSF52980">
    <property type="entry name" value="Restriction endonuclease-like"/>
    <property type="match status" value="1"/>
</dbReference>
<dbReference type="EMBL" id="FO117623">
    <property type="protein sequence ID" value="CCG04368.1"/>
    <property type="molecule type" value="Genomic_DNA"/>
</dbReference>
<evidence type="ECO:0000256" key="6">
    <source>
        <dbReference type="ARBA" id="ARBA00029466"/>
    </source>
</evidence>
<dbReference type="REBASE" id="46631">
    <property type="entry name" value="V.BsaDD2ORF3505P"/>
</dbReference>
<dbReference type="InterPro" id="IPR011335">
    <property type="entry name" value="Restrct_endonuc-II-like"/>
</dbReference>
<dbReference type="KEGG" id="bsd:BLASA_3506"/>
<evidence type="ECO:0000256" key="4">
    <source>
        <dbReference type="ARBA" id="ARBA00022801"/>
    </source>
</evidence>
<evidence type="ECO:0000256" key="2">
    <source>
        <dbReference type="ARBA" id="ARBA00022759"/>
    </source>
</evidence>
<keyword evidence="5" id="KW-0234">DNA repair</keyword>
<dbReference type="STRING" id="1146883.BLASA_3506"/>
<dbReference type="eggNOG" id="COG3727">
    <property type="taxonomic scope" value="Bacteria"/>
</dbReference>
<proteinExistence type="inferred from homology"/>
<keyword evidence="4" id="KW-0378">Hydrolase</keyword>
<dbReference type="GO" id="GO:0016787">
    <property type="term" value="F:hydrolase activity"/>
    <property type="evidence" value="ECO:0007669"/>
    <property type="project" value="UniProtKB-KW"/>
</dbReference>
<evidence type="ECO:0000256" key="1">
    <source>
        <dbReference type="ARBA" id="ARBA00022722"/>
    </source>
</evidence>
<gene>
    <name evidence="7" type="ordered locus">BLASA_3506</name>
</gene>
<keyword evidence="8" id="KW-1185">Reference proteome</keyword>
<dbReference type="Proteomes" id="UP000007517">
    <property type="component" value="Chromosome"/>
</dbReference>
<keyword evidence="2 7" id="KW-0255">Endonuclease</keyword>
<comment type="similarity">
    <text evidence="6">Belongs to the Vsr family.</text>
</comment>
<evidence type="ECO:0000256" key="5">
    <source>
        <dbReference type="ARBA" id="ARBA00023204"/>
    </source>
</evidence>
<reference evidence="7 8" key="1">
    <citation type="journal article" date="2012" name="J. Bacteriol.">
        <title>Genome Sequence of Blastococcus saxobsidens DD2, a Stone-Inhabiting Bacterium.</title>
        <authorList>
            <person name="Chouaia B."/>
            <person name="Crotti E."/>
            <person name="Brusetti L."/>
            <person name="Daffonchio D."/>
            <person name="Essoussi I."/>
            <person name="Nouioui I."/>
            <person name="Sbissi I."/>
            <person name="Ghodhbane-Gtari F."/>
            <person name="Gtari M."/>
            <person name="Vacherie B."/>
            <person name="Barbe V."/>
            <person name="Medigue C."/>
            <person name="Gury J."/>
            <person name="Pujic P."/>
            <person name="Normand P."/>
        </authorList>
    </citation>
    <scope>NUCLEOTIDE SEQUENCE [LARGE SCALE GENOMIC DNA]</scope>
    <source>
        <strain evidence="7 8">DD2</strain>
    </source>
</reference>
<protein>
    <submittedName>
        <fullName evidence="7">Putative NaeI very short patch repair endonuclease</fullName>
    </submittedName>
</protein>
<dbReference type="Gene3D" id="3.40.960.10">
    <property type="entry name" value="VSR Endonuclease"/>
    <property type="match status" value="1"/>
</dbReference>
<dbReference type="InterPro" id="IPR004603">
    <property type="entry name" value="DNA_mismatch_endonuc_vsr"/>
</dbReference>
<dbReference type="GO" id="GO:0006298">
    <property type="term" value="P:mismatch repair"/>
    <property type="evidence" value="ECO:0007669"/>
    <property type="project" value="InterPro"/>
</dbReference>
<evidence type="ECO:0000313" key="8">
    <source>
        <dbReference type="Proteomes" id="UP000007517"/>
    </source>
</evidence>
<reference evidence="8" key="2">
    <citation type="submission" date="2012-02" db="EMBL/GenBank/DDBJ databases">
        <title>Complete genome sequence of Blastococcus saxobsidens strain DD2.</title>
        <authorList>
            <person name="Genoscope."/>
        </authorList>
    </citation>
    <scope>NUCLEOTIDE SEQUENCE [LARGE SCALE GENOMIC DNA]</scope>
    <source>
        <strain evidence="8">DD2</strain>
    </source>
</reference>
<dbReference type="HOGENOM" id="CLU_111913_2_1_11"/>
<organism evidence="7 8">
    <name type="scientific">Blastococcus saxobsidens (strain DD2)</name>
    <dbReference type="NCBI Taxonomy" id="1146883"/>
    <lineage>
        <taxon>Bacteria</taxon>
        <taxon>Bacillati</taxon>
        <taxon>Actinomycetota</taxon>
        <taxon>Actinomycetes</taxon>
        <taxon>Geodermatophilales</taxon>
        <taxon>Geodermatophilaceae</taxon>
        <taxon>Blastococcus</taxon>
    </lineage>
</organism>
<keyword evidence="1" id="KW-0540">Nuclease</keyword>
<evidence type="ECO:0000256" key="3">
    <source>
        <dbReference type="ARBA" id="ARBA00022763"/>
    </source>
</evidence>